<reference evidence="2" key="1">
    <citation type="submission" date="2006-05" db="EMBL/GenBank/DDBJ databases">
        <authorList>
            <person name="Town C.D."/>
            <person name="Ronning C.M."/>
            <person name="Cheung F."/>
            <person name="Haas B.J."/>
            <person name="Althoff R."/>
            <person name="Arbogast T."/>
            <person name="Hine E."/>
            <person name="Piffanelli P."/>
            <person name="Tallon L.J."/>
        </authorList>
    </citation>
    <scope>NUCLEOTIDE SEQUENCE</scope>
</reference>
<organism evidence="2">
    <name type="scientific">Musa acuminata</name>
    <name type="common">Banana</name>
    <name type="synonym">Musa cavendishii</name>
    <dbReference type="NCBI Taxonomy" id="4641"/>
    <lineage>
        <taxon>Eukaryota</taxon>
        <taxon>Viridiplantae</taxon>
        <taxon>Streptophyta</taxon>
        <taxon>Embryophyta</taxon>
        <taxon>Tracheophyta</taxon>
        <taxon>Spermatophyta</taxon>
        <taxon>Magnoliopsida</taxon>
        <taxon>Liliopsida</taxon>
        <taxon>Zingiberales</taxon>
        <taxon>Musaceae</taxon>
        <taxon>Musa</taxon>
    </lineage>
</organism>
<gene>
    <name evidence="2" type="ORF">MA4_64C22.34</name>
</gene>
<sequence length="522" mass="55862">MAGMRRSVPRDLVAANCGGLVGRKPPPRRRVETTSVRKRCLHASVVCEFVLPAPTVPLMASDIATGVAWRTELPQGDVGAHQVGINSCFLGQCVHQAGVRCMASVFRWASRADAVSGSMEPRSRGARRRQAGRAAEEHDAGGLAVQVWSRGGTEPRSRGARHRRAGRAGVSREAWTEEHDAGGQAAQVCLGDDGTPLRRADRAEVNSAAYGREARRRQAAAEGGDPGVSRGALSRGARRRRAGGAGVSREHGAKEHDAGGLAAQVCLGDDGSEEHDAGRQAVQHDAGGQDARTWSRAPCGRVARHRRTGRAEAATEGHRSGAQAALRWTRAVYDRAVRMQKEGVRPKLTVSQEAVRVTPLPCGHPSFHRDVPVSSLEHIWHCGGGSLYEGPAESRRSSAAEGFGRAWATKWSSKSLASWSKEVTVPAFRLLYHERAGPCRVVGNAILLRVPRDLAAADYGGLVGRKPPPRRRVETTSVRTVPLMASDIATGVAWRTELPAGDVGAHQVGINSYFLGQCIHQA</sequence>
<feature type="compositionally biased region" description="Low complexity" evidence="1">
    <location>
        <begin position="220"/>
        <end position="235"/>
    </location>
</feature>
<feature type="compositionally biased region" description="Basic and acidic residues" evidence="1">
    <location>
        <begin position="195"/>
        <end position="204"/>
    </location>
</feature>
<accession>Q1EP85</accession>
<proteinExistence type="predicted"/>
<feature type="compositionally biased region" description="Basic and acidic residues" evidence="1">
    <location>
        <begin position="309"/>
        <end position="319"/>
    </location>
</feature>
<feature type="compositionally biased region" description="Basic and acidic residues" evidence="1">
    <location>
        <begin position="248"/>
        <end position="258"/>
    </location>
</feature>
<dbReference type="AlphaFoldDB" id="Q1EP85"/>
<feature type="region of interest" description="Disordered" evidence="1">
    <location>
        <begin position="117"/>
        <end position="322"/>
    </location>
</feature>
<evidence type="ECO:0000256" key="1">
    <source>
        <dbReference type="SAM" id="MobiDB-lite"/>
    </source>
</evidence>
<name>Q1EP85_MUSAC</name>
<protein>
    <submittedName>
        <fullName evidence="2">Uncharacterized protein</fullName>
    </submittedName>
</protein>
<dbReference type="EMBL" id="AC186752">
    <property type="protein sequence ID" value="ABF70072.1"/>
    <property type="molecule type" value="Genomic_DNA"/>
</dbReference>
<evidence type="ECO:0000313" key="2">
    <source>
        <dbReference type="EMBL" id="ABF70072.1"/>
    </source>
</evidence>